<protein>
    <recommendedName>
        <fullName evidence="4">DUF5658 domain-containing protein</fullName>
    </recommendedName>
</protein>
<feature type="transmembrane region" description="Helical" evidence="1">
    <location>
        <begin position="24"/>
        <end position="48"/>
    </location>
</feature>
<gene>
    <name evidence="2" type="ORF">SAMN04487950_2813</name>
</gene>
<keyword evidence="1" id="KW-0472">Membrane</keyword>
<keyword evidence="3" id="KW-1185">Reference proteome</keyword>
<dbReference type="EMBL" id="FOTC01000002">
    <property type="protein sequence ID" value="SFL16250.1"/>
    <property type="molecule type" value="Genomic_DNA"/>
</dbReference>
<dbReference type="AlphaFoldDB" id="A0A1I4FG40"/>
<dbReference type="STRING" id="553466.SAMN04487950_2813"/>
<accession>A0A1I4FG40</accession>
<feature type="transmembrane region" description="Helical" evidence="1">
    <location>
        <begin position="110"/>
        <end position="134"/>
    </location>
</feature>
<proteinExistence type="predicted"/>
<keyword evidence="1" id="KW-0812">Transmembrane</keyword>
<name>A0A1I4FG40_9EURY</name>
<reference evidence="3" key="1">
    <citation type="submission" date="2016-10" db="EMBL/GenBank/DDBJ databases">
        <authorList>
            <person name="Varghese N."/>
            <person name="Submissions S."/>
        </authorList>
    </citation>
    <scope>NUCLEOTIDE SEQUENCE [LARGE SCALE GENOMIC DNA]</scope>
    <source>
        <strain evidence="3">CGMCC 1.7738</strain>
    </source>
</reference>
<feature type="transmembrane region" description="Helical" evidence="1">
    <location>
        <begin position="68"/>
        <end position="89"/>
    </location>
</feature>
<organism evidence="2 3">
    <name type="scientific">Halogranum rubrum</name>
    <dbReference type="NCBI Taxonomy" id="553466"/>
    <lineage>
        <taxon>Archaea</taxon>
        <taxon>Methanobacteriati</taxon>
        <taxon>Methanobacteriota</taxon>
        <taxon>Stenosarchaea group</taxon>
        <taxon>Halobacteria</taxon>
        <taxon>Halobacteriales</taxon>
        <taxon>Haloferacaceae</taxon>
    </lineage>
</organism>
<sequence length="137" mass="15106">MNHRHSPDGQPSAQQRRNRRIEEYWSWIAVSLFLLVTVDLLTSLYAAAVVGVEAEGNPFVAWLLGQHLAILVGVNVLAVVAVVVCFAGLMRMFQRTPDPYARYFAFGIELWLGALLAVGLFVFANNLSVIVYGASLV</sequence>
<evidence type="ECO:0008006" key="4">
    <source>
        <dbReference type="Google" id="ProtNLM"/>
    </source>
</evidence>
<evidence type="ECO:0000313" key="2">
    <source>
        <dbReference type="EMBL" id="SFL16250.1"/>
    </source>
</evidence>
<evidence type="ECO:0000313" key="3">
    <source>
        <dbReference type="Proteomes" id="UP000199607"/>
    </source>
</evidence>
<dbReference type="RefSeq" id="WP_089870011.1">
    <property type="nucleotide sequence ID" value="NZ_FOTC01000002.1"/>
</dbReference>
<keyword evidence="1" id="KW-1133">Transmembrane helix</keyword>
<evidence type="ECO:0000256" key="1">
    <source>
        <dbReference type="SAM" id="Phobius"/>
    </source>
</evidence>
<dbReference type="Proteomes" id="UP000199607">
    <property type="component" value="Unassembled WGS sequence"/>
</dbReference>